<keyword evidence="11" id="KW-1185">Reference proteome</keyword>
<dbReference type="SUPFAM" id="SSF89562">
    <property type="entry name" value="RraA-like"/>
    <property type="match status" value="1"/>
</dbReference>
<comment type="similarity">
    <text evidence="3 9">Belongs to the class II aldolase/RraA-like family.</text>
</comment>
<comment type="cofactor">
    <cofactor evidence="2 9">
        <name>a divalent metal cation</name>
        <dbReference type="ChEBI" id="CHEBI:60240"/>
    </cofactor>
</comment>
<evidence type="ECO:0000313" key="11">
    <source>
        <dbReference type="Proteomes" id="UP001527866"/>
    </source>
</evidence>
<accession>A0ABT4U2R7</accession>
<dbReference type="EC" id="4.1.3.17" evidence="9"/>
<reference evidence="10 11" key="1">
    <citation type="submission" date="2023-01" db="EMBL/GenBank/DDBJ databases">
        <title>Draft genome sequence of Nocardiopsis sp. RSe5-2 isolated from halophytes.</title>
        <authorList>
            <person name="Duangmal K."/>
            <person name="Chantavorakit T."/>
        </authorList>
    </citation>
    <scope>NUCLEOTIDE SEQUENCE [LARGE SCALE GENOMIC DNA]</scope>
    <source>
        <strain evidence="10 11">RSe5-2</strain>
    </source>
</reference>
<evidence type="ECO:0000256" key="3">
    <source>
        <dbReference type="ARBA" id="ARBA00008621"/>
    </source>
</evidence>
<name>A0ABT4U2R7_9ACTN</name>
<comment type="catalytic activity">
    <reaction evidence="8 9">
        <text>oxaloacetate + H(+) = pyruvate + CO2</text>
        <dbReference type="Rhea" id="RHEA:15641"/>
        <dbReference type="ChEBI" id="CHEBI:15361"/>
        <dbReference type="ChEBI" id="CHEBI:15378"/>
        <dbReference type="ChEBI" id="CHEBI:16452"/>
        <dbReference type="ChEBI" id="CHEBI:16526"/>
        <dbReference type="EC" id="4.1.1.112"/>
    </reaction>
</comment>
<gene>
    <name evidence="10" type="primary">rraA</name>
    <name evidence="10" type="ORF">O4J56_08925</name>
</gene>
<dbReference type="InterPro" id="IPR036704">
    <property type="entry name" value="RraA/RraA-like_sf"/>
</dbReference>
<comment type="function">
    <text evidence="7 9">Catalyzes the aldol cleavage of 4-hydroxy-4-methyl-2-oxoglutarate (HMG) into 2 molecules of pyruvate. Also contains a secondary oxaloacetate (OAA) decarboxylase activity due to the common pyruvate enolate transition state formed following C-C bond cleavage in the retro-aldol and decarboxylation reactions.</text>
</comment>
<dbReference type="PANTHER" id="PTHR33254:SF4">
    <property type="entry name" value="4-HYDROXY-4-METHYL-2-OXOGLUTARATE ALDOLASE 3-RELATED"/>
    <property type="match status" value="1"/>
</dbReference>
<protein>
    <recommendedName>
        <fullName evidence="9">4-hydroxy-4-methyl-2-oxoglutarate aldolase</fullName>
        <shortName evidence="9">HMG aldolase</shortName>
        <ecNumber evidence="9">4.1.1.112</ecNumber>
        <ecNumber evidence="9">4.1.3.17</ecNumber>
    </recommendedName>
    <alternativeName>
        <fullName evidence="9">Oxaloacetate decarboxylase</fullName>
    </alternativeName>
</protein>
<sequence>MTEAYATADLIDAHGDALQSCETQFRSYGGRAAFHGPIATIKCHEDNALVKEQLNQPGEGWVLVVDGGGSLRTALMGDMIARAAAENGWAGVVVFGAVRDTEELARLDLGVKALGSNPRKSAKTGAGRLDVPVAFGNTVFSPEAWLYSDADGILVAEERVEP</sequence>
<keyword evidence="5 9" id="KW-0479">Metal-binding</keyword>
<dbReference type="CDD" id="cd16841">
    <property type="entry name" value="RraA_family"/>
    <property type="match status" value="1"/>
</dbReference>
<dbReference type="Proteomes" id="UP001527866">
    <property type="component" value="Unassembled WGS sequence"/>
</dbReference>
<evidence type="ECO:0000256" key="7">
    <source>
        <dbReference type="ARBA" id="ARBA00025046"/>
    </source>
</evidence>
<dbReference type="EMBL" id="JAQFWQ010000019">
    <property type="protein sequence ID" value="MDA2810755.1"/>
    <property type="molecule type" value="Genomic_DNA"/>
</dbReference>
<comment type="caution">
    <text evidence="10">The sequence shown here is derived from an EMBL/GenBank/DDBJ whole genome shotgun (WGS) entry which is preliminary data.</text>
</comment>
<comment type="subunit">
    <text evidence="4 9">Homotrimer.</text>
</comment>
<evidence type="ECO:0000256" key="2">
    <source>
        <dbReference type="ARBA" id="ARBA00001968"/>
    </source>
</evidence>
<keyword evidence="6 9" id="KW-0456">Lyase</keyword>
<dbReference type="NCBIfam" id="TIGR01935">
    <property type="entry name" value="NOT-MenG"/>
    <property type="match status" value="1"/>
</dbReference>
<dbReference type="InterPro" id="IPR010203">
    <property type="entry name" value="RraA"/>
</dbReference>
<dbReference type="InterPro" id="IPR005493">
    <property type="entry name" value="RraA/RraA-like"/>
</dbReference>
<dbReference type="Pfam" id="PF03737">
    <property type="entry name" value="RraA-like"/>
    <property type="match status" value="1"/>
</dbReference>
<evidence type="ECO:0000313" key="10">
    <source>
        <dbReference type="EMBL" id="MDA2810755.1"/>
    </source>
</evidence>
<dbReference type="NCBIfam" id="NF006875">
    <property type="entry name" value="PRK09372.1"/>
    <property type="match status" value="1"/>
</dbReference>
<comment type="catalytic activity">
    <reaction evidence="1 9">
        <text>4-hydroxy-4-methyl-2-oxoglutarate = 2 pyruvate</text>
        <dbReference type="Rhea" id="RHEA:22748"/>
        <dbReference type="ChEBI" id="CHEBI:15361"/>
        <dbReference type="ChEBI" id="CHEBI:58276"/>
        <dbReference type="EC" id="4.1.3.17"/>
    </reaction>
</comment>
<evidence type="ECO:0000256" key="4">
    <source>
        <dbReference type="ARBA" id="ARBA00011233"/>
    </source>
</evidence>
<proteinExistence type="inferred from homology"/>
<evidence type="ECO:0000256" key="6">
    <source>
        <dbReference type="ARBA" id="ARBA00023239"/>
    </source>
</evidence>
<evidence type="ECO:0000256" key="9">
    <source>
        <dbReference type="RuleBase" id="RU004338"/>
    </source>
</evidence>
<evidence type="ECO:0000256" key="1">
    <source>
        <dbReference type="ARBA" id="ARBA00001342"/>
    </source>
</evidence>
<dbReference type="PANTHER" id="PTHR33254">
    <property type="entry name" value="4-HYDROXY-4-METHYL-2-OXOGLUTARATE ALDOLASE 3-RELATED"/>
    <property type="match status" value="1"/>
</dbReference>
<dbReference type="Gene3D" id="3.50.30.40">
    <property type="entry name" value="Ribonuclease E inhibitor RraA/RraA-like"/>
    <property type="match status" value="1"/>
</dbReference>
<organism evidence="10 11">
    <name type="scientific">Nocardiopsis endophytica</name>
    <dbReference type="NCBI Taxonomy" id="3018445"/>
    <lineage>
        <taxon>Bacteria</taxon>
        <taxon>Bacillati</taxon>
        <taxon>Actinomycetota</taxon>
        <taxon>Actinomycetes</taxon>
        <taxon>Streptosporangiales</taxon>
        <taxon>Nocardiopsidaceae</taxon>
        <taxon>Nocardiopsis</taxon>
    </lineage>
</organism>
<evidence type="ECO:0000256" key="8">
    <source>
        <dbReference type="ARBA" id="ARBA00047973"/>
    </source>
</evidence>
<dbReference type="EC" id="4.1.1.112" evidence="9"/>
<evidence type="ECO:0000256" key="5">
    <source>
        <dbReference type="ARBA" id="ARBA00022723"/>
    </source>
</evidence>
<dbReference type="RefSeq" id="WP_270685065.1">
    <property type="nucleotide sequence ID" value="NZ_JAQFWQ010000019.1"/>
</dbReference>